<evidence type="ECO:0000313" key="2">
    <source>
        <dbReference type="EMBL" id="ADI19647.1"/>
    </source>
</evidence>
<protein>
    <submittedName>
        <fullName evidence="2">Uncharacterized conserved protein (Some members contain a von willebrand factor type a (Vwa) domain)</fullName>
    </submittedName>
</protein>
<feature type="domain" description="DUF58" evidence="1">
    <location>
        <begin position="43"/>
        <end position="254"/>
    </location>
</feature>
<dbReference type="PANTHER" id="PTHR33608:SF6">
    <property type="entry name" value="BLL2464 PROTEIN"/>
    <property type="match status" value="1"/>
</dbReference>
<proteinExistence type="predicted"/>
<dbReference type="Pfam" id="PF01882">
    <property type="entry name" value="DUF58"/>
    <property type="match status" value="1"/>
</dbReference>
<dbReference type="EMBL" id="GU474928">
    <property type="protein sequence ID" value="ADI19647.1"/>
    <property type="molecule type" value="Genomic_DNA"/>
</dbReference>
<dbReference type="InterPro" id="IPR002881">
    <property type="entry name" value="DUF58"/>
</dbReference>
<organism evidence="2">
    <name type="scientific">uncultured delta proteobacterium HF0770_45N15</name>
    <dbReference type="NCBI Taxonomy" id="710835"/>
    <lineage>
        <taxon>Bacteria</taxon>
        <taxon>Deltaproteobacteria</taxon>
        <taxon>environmental samples</taxon>
    </lineage>
</organism>
<evidence type="ECO:0000259" key="1">
    <source>
        <dbReference type="Pfam" id="PF01882"/>
    </source>
</evidence>
<sequence length="299" mass="34459">MIADRDFYSLLHQQELLLRPNRSSSRIGLHPFSHRGRSLEFSEYREYHSGEDLRDLDWKLFARTDRYYVKQRDSHTSAAALLLVDDSTSMHFHSERATLSKLRTALLCAFAFAYVLHRQGDALAFRALSQAQPAVPPRTSRRAFRHLVQSLEKADRTEPVSETVGSPETLELRLKSVDHLFFMSDFLIPEMQQTLWLDALQRVAFRTTCIQVLDPFEANPDESVSHLEGLEFPKVSRVVGREDWRDYRERFREHGEQLAQACKARRFAWHELSSGGEVPVAIRRLLGMPGLVPGGGRLR</sequence>
<dbReference type="AlphaFoldDB" id="E0XZ06"/>
<dbReference type="PANTHER" id="PTHR33608">
    <property type="entry name" value="BLL2464 PROTEIN"/>
    <property type="match status" value="1"/>
</dbReference>
<reference evidence="2" key="1">
    <citation type="journal article" date="2011" name="Environ. Microbiol.">
        <title>Time-series analyses of Monterey Bay coastal microbial picoplankton using a 'genome proxy' microarray.</title>
        <authorList>
            <person name="Rich V.I."/>
            <person name="Pham V.D."/>
            <person name="Eppley J."/>
            <person name="Shi Y."/>
            <person name="DeLong E.F."/>
        </authorList>
    </citation>
    <scope>NUCLEOTIDE SEQUENCE</scope>
</reference>
<name>E0XZ06_9DELT</name>
<accession>E0XZ06</accession>